<dbReference type="EMBL" id="UINC01034319">
    <property type="protein sequence ID" value="SVB24973.1"/>
    <property type="molecule type" value="Genomic_DNA"/>
</dbReference>
<name>A0A382CHX3_9ZZZZ</name>
<sequence>MIPIIDFHDKNAEQQMYDAYTTCGFAVFTHTHDSWLSEFADWGQIVKEYFALPTEVKLKNGYSGVIDNVGYSGIEDERLTPYMPGDLKECYNWVSPDRMQEKYWPTDIPEFKPMAQKIERITRMIAHEFLYKFENIFKLPHGTLVEKHIDGSSTMRLIHYPVWENDNVKENQIRGGEHTDYGSLTLLWRFDDPGGLQVQDRQTDEWVDAPFIENSLVLNVADMFARWSNDILKSSNHRIINTDLTKPRYTMPFFLDPGRDVMIENFTDQPSIYPPIKSYDYLKWRLSLSYDPTIKRGDGTYGDDYAEDLDIRKEGIQHLPFASPARLVLSRLEIDNK</sequence>
<protein>
    <recommendedName>
        <fullName evidence="1">Fe2OG dioxygenase domain-containing protein</fullName>
    </recommendedName>
</protein>
<dbReference type="Pfam" id="PF14226">
    <property type="entry name" value="DIOX_N"/>
    <property type="match status" value="1"/>
</dbReference>
<dbReference type="InterPro" id="IPR005123">
    <property type="entry name" value="Oxoglu/Fe-dep_dioxygenase_dom"/>
</dbReference>
<gene>
    <name evidence="2" type="ORF">METZ01_LOCUS177827</name>
</gene>
<evidence type="ECO:0000259" key="1">
    <source>
        <dbReference type="PROSITE" id="PS51471"/>
    </source>
</evidence>
<dbReference type="SUPFAM" id="SSF51197">
    <property type="entry name" value="Clavaminate synthase-like"/>
    <property type="match status" value="1"/>
</dbReference>
<dbReference type="PANTHER" id="PTHR47990">
    <property type="entry name" value="2-OXOGLUTARATE (2OG) AND FE(II)-DEPENDENT OXYGENASE SUPERFAMILY PROTEIN-RELATED"/>
    <property type="match status" value="1"/>
</dbReference>
<dbReference type="InterPro" id="IPR050231">
    <property type="entry name" value="Iron_ascorbate_oxido_reductase"/>
</dbReference>
<reference evidence="2" key="1">
    <citation type="submission" date="2018-05" db="EMBL/GenBank/DDBJ databases">
        <authorList>
            <person name="Lanie J.A."/>
            <person name="Ng W.-L."/>
            <person name="Kazmierczak K.M."/>
            <person name="Andrzejewski T.M."/>
            <person name="Davidsen T.M."/>
            <person name="Wayne K.J."/>
            <person name="Tettelin H."/>
            <person name="Glass J.I."/>
            <person name="Rusch D."/>
            <person name="Podicherti R."/>
            <person name="Tsui H.-C.T."/>
            <person name="Winkler M.E."/>
        </authorList>
    </citation>
    <scope>NUCLEOTIDE SEQUENCE</scope>
</reference>
<dbReference type="InterPro" id="IPR026992">
    <property type="entry name" value="DIOX_N"/>
</dbReference>
<dbReference type="InterPro" id="IPR027443">
    <property type="entry name" value="IPNS-like_sf"/>
</dbReference>
<dbReference type="InterPro" id="IPR044861">
    <property type="entry name" value="IPNS-like_FE2OG_OXY"/>
</dbReference>
<feature type="domain" description="Fe2OG dioxygenase" evidence="1">
    <location>
        <begin position="151"/>
        <end position="257"/>
    </location>
</feature>
<dbReference type="AlphaFoldDB" id="A0A382CHX3"/>
<organism evidence="2">
    <name type="scientific">marine metagenome</name>
    <dbReference type="NCBI Taxonomy" id="408172"/>
    <lineage>
        <taxon>unclassified sequences</taxon>
        <taxon>metagenomes</taxon>
        <taxon>ecological metagenomes</taxon>
    </lineage>
</organism>
<accession>A0A382CHX3</accession>
<dbReference type="Gene3D" id="2.60.120.330">
    <property type="entry name" value="B-lactam Antibiotic, Isopenicillin N Synthase, Chain"/>
    <property type="match status" value="1"/>
</dbReference>
<proteinExistence type="predicted"/>
<dbReference type="Pfam" id="PF03171">
    <property type="entry name" value="2OG-FeII_Oxy"/>
    <property type="match status" value="1"/>
</dbReference>
<dbReference type="PROSITE" id="PS51471">
    <property type="entry name" value="FE2OG_OXY"/>
    <property type="match status" value="1"/>
</dbReference>
<evidence type="ECO:0000313" key="2">
    <source>
        <dbReference type="EMBL" id="SVB24973.1"/>
    </source>
</evidence>